<comment type="caution">
    <text evidence="1">The sequence shown here is derived from an EMBL/GenBank/DDBJ whole genome shotgun (WGS) entry which is preliminary data.</text>
</comment>
<dbReference type="Proteomes" id="UP000887226">
    <property type="component" value="Unassembled WGS sequence"/>
</dbReference>
<name>A0A9P8CAG1_9HELO</name>
<reference evidence="1" key="1">
    <citation type="journal article" date="2021" name="IMA Fungus">
        <title>Genomic characterization of three marine fungi, including Emericellopsis atlantica sp. nov. with signatures of a generalist lifestyle and marine biomass degradation.</title>
        <authorList>
            <person name="Hagestad O.C."/>
            <person name="Hou L."/>
            <person name="Andersen J.H."/>
            <person name="Hansen E.H."/>
            <person name="Altermark B."/>
            <person name="Li C."/>
            <person name="Kuhnert E."/>
            <person name="Cox R.J."/>
            <person name="Crous P.W."/>
            <person name="Spatafora J.W."/>
            <person name="Lail K."/>
            <person name="Amirebrahimi M."/>
            <person name="Lipzen A."/>
            <person name="Pangilinan J."/>
            <person name="Andreopoulos W."/>
            <person name="Hayes R.D."/>
            <person name="Ng V."/>
            <person name="Grigoriev I.V."/>
            <person name="Jackson S.A."/>
            <person name="Sutton T.D.S."/>
            <person name="Dobson A.D.W."/>
            <person name="Rama T."/>
        </authorList>
    </citation>
    <scope>NUCLEOTIDE SEQUENCE</scope>
    <source>
        <strain evidence="1">TRa3180A</strain>
    </source>
</reference>
<accession>A0A9P8CAG1</accession>
<sequence>MTVELDSSLPYIWLPADACLLFERTYGLVWNDKAQLYLINDTVYTTLKQENRTFTFTFSGTTGGSNTSVDKSLPYAALDLAGSSPTEAMLVVDYGRRNFSGFPAIWNNYAKPDISTILSSDYASAAVPAPGTPDNGTLTTYSKESFKIGPIVGGVIGGL</sequence>
<proteinExistence type="predicted"/>
<gene>
    <name evidence="1" type="ORF">BJ878DRAFT_547611</name>
</gene>
<protein>
    <submittedName>
        <fullName evidence="1">Uncharacterized protein</fullName>
    </submittedName>
</protein>
<organism evidence="1 2">
    <name type="scientific">Calycina marina</name>
    <dbReference type="NCBI Taxonomy" id="1763456"/>
    <lineage>
        <taxon>Eukaryota</taxon>
        <taxon>Fungi</taxon>
        <taxon>Dikarya</taxon>
        <taxon>Ascomycota</taxon>
        <taxon>Pezizomycotina</taxon>
        <taxon>Leotiomycetes</taxon>
        <taxon>Helotiales</taxon>
        <taxon>Pezizellaceae</taxon>
        <taxon>Calycina</taxon>
    </lineage>
</organism>
<evidence type="ECO:0000313" key="2">
    <source>
        <dbReference type="Proteomes" id="UP000887226"/>
    </source>
</evidence>
<dbReference type="OrthoDB" id="4074350at2759"/>
<dbReference type="AlphaFoldDB" id="A0A9P8CAG1"/>
<keyword evidence="2" id="KW-1185">Reference proteome</keyword>
<dbReference type="EMBL" id="MU254772">
    <property type="protein sequence ID" value="KAG9239878.1"/>
    <property type="molecule type" value="Genomic_DNA"/>
</dbReference>
<evidence type="ECO:0000313" key="1">
    <source>
        <dbReference type="EMBL" id="KAG9239878.1"/>
    </source>
</evidence>